<reference evidence="2" key="1">
    <citation type="journal article" date="2021" name="Nat. Commun.">
        <title>Genetic determinants of endophytism in the Arabidopsis root mycobiome.</title>
        <authorList>
            <person name="Mesny F."/>
            <person name="Miyauchi S."/>
            <person name="Thiergart T."/>
            <person name="Pickel B."/>
            <person name="Atanasova L."/>
            <person name="Karlsson M."/>
            <person name="Huettel B."/>
            <person name="Barry K.W."/>
            <person name="Haridas S."/>
            <person name="Chen C."/>
            <person name="Bauer D."/>
            <person name="Andreopoulos W."/>
            <person name="Pangilinan J."/>
            <person name="LaButti K."/>
            <person name="Riley R."/>
            <person name="Lipzen A."/>
            <person name="Clum A."/>
            <person name="Drula E."/>
            <person name="Henrissat B."/>
            <person name="Kohler A."/>
            <person name="Grigoriev I.V."/>
            <person name="Martin F.M."/>
            <person name="Hacquard S."/>
        </authorList>
    </citation>
    <scope>NUCLEOTIDE SEQUENCE</scope>
    <source>
        <strain evidence="2">MPI-CAGE-AT-0147</strain>
    </source>
</reference>
<accession>A0A9P9D100</accession>
<dbReference type="SUPFAM" id="SSF57850">
    <property type="entry name" value="RING/U-box"/>
    <property type="match status" value="1"/>
</dbReference>
<dbReference type="Proteomes" id="UP000738349">
    <property type="component" value="Unassembled WGS sequence"/>
</dbReference>
<gene>
    <name evidence="2" type="ORF">EDB81DRAFT_672079</name>
</gene>
<organism evidence="2 3">
    <name type="scientific">Dactylonectria macrodidyma</name>
    <dbReference type="NCBI Taxonomy" id="307937"/>
    <lineage>
        <taxon>Eukaryota</taxon>
        <taxon>Fungi</taxon>
        <taxon>Dikarya</taxon>
        <taxon>Ascomycota</taxon>
        <taxon>Pezizomycotina</taxon>
        <taxon>Sordariomycetes</taxon>
        <taxon>Hypocreomycetidae</taxon>
        <taxon>Hypocreales</taxon>
        <taxon>Nectriaceae</taxon>
        <taxon>Dactylonectria</taxon>
    </lineage>
</organism>
<keyword evidence="3" id="KW-1185">Reference proteome</keyword>
<dbReference type="InterPro" id="IPR001841">
    <property type="entry name" value="Znf_RING"/>
</dbReference>
<protein>
    <recommendedName>
        <fullName evidence="1">RING-type domain-containing protein</fullName>
    </recommendedName>
</protein>
<dbReference type="Gene3D" id="3.30.40.10">
    <property type="entry name" value="Zinc/RING finger domain, C3HC4 (zinc finger)"/>
    <property type="match status" value="1"/>
</dbReference>
<dbReference type="AlphaFoldDB" id="A0A9P9D100"/>
<dbReference type="EMBL" id="JAGMUV010000045">
    <property type="protein sequence ID" value="KAH7110459.1"/>
    <property type="molecule type" value="Genomic_DNA"/>
</dbReference>
<dbReference type="Pfam" id="PF13639">
    <property type="entry name" value="zf-RING_2"/>
    <property type="match status" value="1"/>
</dbReference>
<dbReference type="OrthoDB" id="8062037at2759"/>
<sequence length="72" mass="8238">ICLEAMQGKQMVRSLSCGHTFHSKYITKWFMKRHDTCSVCKQGYIPHTVSILRPPPPAVTRPRSIIVDNRPS</sequence>
<dbReference type="InterPro" id="IPR013083">
    <property type="entry name" value="Znf_RING/FYVE/PHD"/>
</dbReference>
<feature type="domain" description="RING-type" evidence="1">
    <location>
        <begin position="1"/>
        <end position="41"/>
    </location>
</feature>
<evidence type="ECO:0000259" key="1">
    <source>
        <dbReference type="Pfam" id="PF13639"/>
    </source>
</evidence>
<feature type="non-terminal residue" evidence="2">
    <location>
        <position position="1"/>
    </location>
</feature>
<name>A0A9P9D100_9HYPO</name>
<evidence type="ECO:0000313" key="2">
    <source>
        <dbReference type="EMBL" id="KAH7110459.1"/>
    </source>
</evidence>
<proteinExistence type="predicted"/>
<evidence type="ECO:0000313" key="3">
    <source>
        <dbReference type="Proteomes" id="UP000738349"/>
    </source>
</evidence>
<comment type="caution">
    <text evidence="2">The sequence shown here is derived from an EMBL/GenBank/DDBJ whole genome shotgun (WGS) entry which is preliminary data.</text>
</comment>